<reference evidence="3" key="1">
    <citation type="submission" date="2016-10" db="EMBL/GenBank/DDBJ databases">
        <authorList>
            <person name="Varghese N."/>
        </authorList>
    </citation>
    <scope>NUCLEOTIDE SEQUENCE [LARGE SCALE GENOMIC DNA]</scope>
    <source>
        <strain evidence="3">DSM 45096 / BCRC 16803 / CGMCC 4.1857 / CIP 109030 / JCM 12277 / KCTC 19219 / NBRC 100920 / 33214</strain>
    </source>
</reference>
<keyword evidence="1" id="KW-1133">Transmembrane helix</keyword>
<keyword evidence="1" id="KW-0812">Transmembrane</keyword>
<sequence>MEPYKEPWYATALRAGLELVGWIGLPIALWDHSVLAAIGVDVLLIGVPAIFQTPGDKPGTNIAVPGWVTIVMVLAELGGGVAAAWLLFWPWLAVVVTGLAVLTCFTELPRWRRLLAPGLAQDSRRARRAS</sequence>
<protein>
    <submittedName>
        <fullName evidence="2">Uncharacterized protein</fullName>
    </submittedName>
</protein>
<accession>A0A1H7W277</accession>
<dbReference type="eggNOG" id="ENOG5033396">
    <property type="taxonomic scope" value="Bacteria"/>
</dbReference>
<dbReference type="Proteomes" id="UP000183015">
    <property type="component" value="Unassembled WGS sequence"/>
</dbReference>
<evidence type="ECO:0000313" key="2">
    <source>
        <dbReference type="EMBL" id="SEM15581.1"/>
    </source>
</evidence>
<dbReference type="STRING" id="235985.SAMN05414137_119168"/>
<feature type="transmembrane region" description="Helical" evidence="1">
    <location>
        <begin position="88"/>
        <end position="105"/>
    </location>
</feature>
<name>A0A1H7W277_STRJI</name>
<gene>
    <name evidence="2" type="ORF">SAMN05414137_119168</name>
</gene>
<dbReference type="EMBL" id="FOAZ01000019">
    <property type="protein sequence ID" value="SEM15581.1"/>
    <property type="molecule type" value="Genomic_DNA"/>
</dbReference>
<proteinExistence type="predicted"/>
<dbReference type="AlphaFoldDB" id="A0A1H7W277"/>
<feature type="transmembrane region" description="Helical" evidence="1">
    <location>
        <begin position="27"/>
        <end position="50"/>
    </location>
</feature>
<keyword evidence="1" id="KW-0472">Membrane</keyword>
<keyword evidence="3" id="KW-1185">Reference proteome</keyword>
<dbReference type="RefSeq" id="WP_042444658.1">
    <property type="nucleotide sequence ID" value="NZ_BBPN01000007.1"/>
</dbReference>
<evidence type="ECO:0000313" key="3">
    <source>
        <dbReference type="Proteomes" id="UP000183015"/>
    </source>
</evidence>
<organism evidence="2 3">
    <name type="scientific">Streptacidiphilus jiangxiensis</name>
    <dbReference type="NCBI Taxonomy" id="235985"/>
    <lineage>
        <taxon>Bacteria</taxon>
        <taxon>Bacillati</taxon>
        <taxon>Actinomycetota</taxon>
        <taxon>Actinomycetes</taxon>
        <taxon>Kitasatosporales</taxon>
        <taxon>Streptomycetaceae</taxon>
        <taxon>Streptacidiphilus</taxon>
    </lineage>
</organism>
<feature type="transmembrane region" description="Helical" evidence="1">
    <location>
        <begin position="62"/>
        <end position="82"/>
    </location>
</feature>
<evidence type="ECO:0000256" key="1">
    <source>
        <dbReference type="SAM" id="Phobius"/>
    </source>
</evidence>
<dbReference type="OrthoDB" id="6387906at2"/>